<dbReference type="OrthoDB" id="9815400at2"/>
<gene>
    <name evidence="2" type="ORF">FN961_16325</name>
</gene>
<reference evidence="3" key="1">
    <citation type="submission" date="2019-07" db="EMBL/GenBank/DDBJ databases">
        <title>Shewanella sp. YLB-08 draft genomic sequence.</title>
        <authorList>
            <person name="Yu L."/>
        </authorList>
    </citation>
    <scope>NUCLEOTIDE SEQUENCE [LARGE SCALE GENOMIC DNA]</scope>
    <source>
        <strain evidence="3">JCM 20706</strain>
    </source>
</reference>
<dbReference type="PANTHER" id="PTHR34989">
    <property type="entry name" value="PROTEIN HDED"/>
    <property type="match status" value="1"/>
</dbReference>
<evidence type="ECO:0000313" key="3">
    <source>
        <dbReference type="Proteomes" id="UP000318126"/>
    </source>
</evidence>
<keyword evidence="1" id="KW-0812">Transmembrane</keyword>
<dbReference type="InterPro" id="IPR005325">
    <property type="entry name" value="DUF308_memb"/>
</dbReference>
<dbReference type="Proteomes" id="UP000318126">
    <property type="component" value="Unassembled WGS sequence"/>
</dbReference>
<dbReference type="AlphaFoldDB" id="A0A553JL86"/>
<feature type="transmembrane region" description="Helical" evidence="1">
    <location>
        <begin position="44"/>
        <end position="62"/>
    </location>
</feature>
<dbReference type="GO" id="GO:0005886">
    <property type="term" value="C:plasma membrane"/>
    <property type="evidence" value="ECO:0007669"/>
    <property type="project" value="TreeGrafter"/>
</dbReference>
<name>A0A553JL86_SHEHA</name>
<feature type="transmembrane region" description="Helical" evidence="1">
    <location>
        <begin position="68"/>
        <end position="86"/>
    </location>
</feature>
<keyword evidence="3" id="KW-1185">Reference proteome</keyword>
<dbReference type="Pfam" id="PF03729">
    <property type="entry name" value="DUF308"/>
    <property type="match status" value="1"/>
</dbReference>
<feature type="transmembrane region" description="Helical" evidence="1">
    <location>
        <begin position="123"/>
        <end position="143"/>
    </location>
</feature>
<dbReference type="PANTHER" id="PTHR34989:SF1">
    <property type="entry name" value="PROTEIN HDED"/>
    <property type="match status" value="1"/>
</dbReference>
<sequence length="203" mass="21989">MQQTRHSYRKTLFRCFITENHLRKADMNSISDTKKIVSRWSMGYGILVVLLGMVAIAAPYFAGLGINALIASLLIIAGITKTMFAFKAESFGRGAGQFLFGGLTVICGVGLVLFPMFGLASITLLLISYFLIDGIFTITTSLAMKPANGWGWMLINGFITIALGIIIASDWPISGAWAIGLLLGVRLMMSGFAMLMLGRAYAE</sequence>
<keyword evidence="1" id="KW-1133">Transmembrane helix</keyword>
<evidence type="ECO:0000313" key="2">
    <source>
        <dbReference type="EMBL" id="TRY13217.1"/>
    </source>
</evidence>
<dbReference type="EMBL" id="VKGK01000021">
    <property type="protein sequence ID" value="TRY13217.1"/>
    <property type="molecule type" value="Genomic_DNA"/>
</dbReference>
<feature type="transmembrane region" description="Helical" evidence="1">
    <location>
        <begin position="98"/>
        <end position="117"/>
    </location>
</feature>
<feature type="transmembrane region" description="Helical" evidence="1">
    <location>
        <begin position="175"/>
        <end position="197"/>
    </location>
</feature>
<dbReference type="InterPro" id="IPR052712">
    <property type="entry name" value="Acid_resist_chaperone_HdeD"/>
</dbReference>
<comment type="caution">
    <text evidence="2">The sequence shown here is derived from an EMBL/GenBank/DDBJ whole genome shotgun (WGS) entry which is preliminary data.</text>
</comment>
<keyword evidence="1" id="KW-0472">Membrane</keyword>
<organism evidence="2 3">
    <name type="scientific">Shewanella hanedai</name>
    <name type="common">Alteromonas hanedai</name>
    <dbReference type="NCBI Taxonomy" id="25"/>
    <lineage>
        <taxon>Bacteria</taxon>
        <taxon>Pseudomonadati</taxon>
        <taxon>Pseudomonadota</taxon>
        <taxon>Gammaproteobacteria</taxon>
        <taxon>Alteromonadales</taxon>
        <taxon>Shewanellaceae</taxon>
        <taxon>Shewanella</taxon>
    </lineage>
</organism>
<protein>
    <submittedName>
        <fullName evidence="2">HdeD family acid-resistance protein</fullName>
    </submittedName>
</protein>
<proteinExistence type="predicted"/>
<evidence type="ECO:0000256" key="1">
    <source>
        <dbReference type="SAM" id="Phobius"/>
    </source>
</evidence>
<feature type="transmembrane region" description="Helical" evidence="1">
    <location>
        <begin position="150"/>
        <end position="169"/>
    </location>
</feature>
<accession>A0A553JL86</accession>